<proteinExistence type="predicted"/>
<keyword evidence="1" id="KW-0812">Transmembrane</keyword>
<keyword evidence="1" id="KW-1133">Transmembrane helix</keyword>
<dbReference type="OrthoDB" id="2318996at2"/>
<name>A0A0R2B0Y9_9LACO</name>
<dbReference type="RefSeq" id="WP_057893743.1">
    <property type="nucleotide sequence ID" value="NZ_AYZQ01000001.1"/>
</dbReference>
<keyword evidence="3" id="KW-1185">Reference proteome</keyword>
<evidence type="ECO:0000313" key="3">
    <source>
        <dbReference type="Proteomes" id="UP000051672"/>
    </source>
</evidence>
<feature type="transmembrane region" description="Helical" evidence="1">
    <location>
        <begin position="51"/>
        <end position="68"/>
    </location>
</feature>
<sequence>MKFSLIKLPALYTLVFLGYRIIELIIASIVHIQSGFSFPAVGATLMGWESYLWWLGAIGLLLHLISYFKSIHGPAGDIWGNLIGACAFIADILVPNYAFWLLFAHLISMMLLLRTTPQTTATANRGEAE</sequence>
<keyword evidence="1" id="KW-0472">Membrane</keyword>
<comment type="caution">
    <text evidence="2">The sequence shown here is derived from an EMBL/GenBank/DDBJ whole genome shotgun (WGS) entry which is preliminary data.</text>
</comment>
<dbReference type="Proteomes" id="UP000051672">
    <property type="component" value="Unassembled WGS sequence"/>
</dbReference>
<reference evidence="2 3" key="1">
    <citation type="journal article" date="2015" name="Genome Announc.">
        <title>Expanding the biotechnology potential of lactobacilli through comparative genomics of 213 strains and associated genera.</title>
        <authorList>
            <person name="Sun Z."/>
            <person name="Harris H.M."/>
            <person name="McCann A."/>
            <person name="Guo C."/>
            <person name="Argimon S."/>
            <person name="Zhang W."/>
            <person name="Yang X."/>
            <person name="Jeffery I.B."/>
            <person name="Cooney J.C."/>
            <person name="Kagawa T.F."/>
            <person name="Liu W."/>
            <person name="Song Y."/>
            <person name="Salvetti E."/>
            <person name="Wrobel A."/>
            <person name="Rasinkangas P."/>
            <person name="Parkhill J."/>
            <person name="Rea M.C."/>
            <person name="O'Sullivan O."/>
            <person name="Ritari J."/>
            <person name="Douillard F.P."/>
            <person name="Paul Ross R."/>
            <person name="Yang R."/>
            <person name="Briner A.E."/>
            <person name="Felis G.E."/>
            <person name="de Vos W.M."/>
            <person name="Barrangou R."/>
            <person name="Klaenhammer T.R."/>
            <person name="Caufield P.W."/>
            <person name="Cui Y."/>
            <person name="Zhang H."/>
            <person name="O'Toole P.W."/>
        </authorList>
    </citation>
    <scope>NUCLEOTIDE SEQUENCE [LARGE SCALE GENOMIC DNA]</scope>
    <source>
        <strain evidence="2 3">DSM 23927</strain>
    </source>
</reference>
<protein>
    <submittedName>
        <fullName evidence="2">Uncharacterized protein</fullName>
    </submittedName>
</protein>
<organism evidence="2 3">
    <name type="scientific">Lacticaseibacillus brantae DSM 23927</name>
    <dbReference type="NCBI Taxonomy" id="1423727"/>
    <lineage>
        <taxon>Bacteria</taxon>
        <taxon>Bacillati</taxon>
        <taxon>Bacillota</taxon>
        <taxon>Bacilli</taxon>
        <taxon>Lactobacillales</taxon>
        <taxon>Lactobacillaceae</taxon>
        <taxon>Lacticaseibacillus</taxon>
    </lineage>
</organism>
<feature type="transmembrane region" description="Helical" evidence="1">
    <location>
        <begin position="80"/>
        <end position="103"/>
    </location>
</feature>
<accession>A0A0R2B0Y9</accession>
<dbReference type="EMBL" id="AYZQ01000001">
    <property type="protein sequence ID" value="KRM72725.1"/>
    <property type="molecule type" value="Genomic_DNA"/>
</dbReference>
<feature type="transmembrane region" description="Helical" evidence="1">
    <location>
        <begin position="12"/>
        <end position="31"/>
    </location>
</feature>
<gene>
    <name evidence="2" type="ORF">FC34_GL000435</name>
</gene>
<dbReference type="AlphaFoldDB" id="A0A0R2B0Y9"/>
<evidence type="ECO:0000313" key="2">
    <source>
        <dbReference type="EMBL" id="KRM72725.1"/>
    </source>
</evidence>
<evidence type="ECO:0000256" key="1">
    <source>
        <dbReference type="SAM" id="Phobius"/>
    </source>
</evidence>
<dbReference type="PATRIC" id="fig|1423727.3.peg.437"/>